<dbReference type="SUPFAM" id="SSF81383">
    <property type="entry name" value="F-box domain"/>
    <property type="match status" value="1"/>
</dbReference>
<evidence type="ECO:0000313" key="3">
    <source>
        <dbReference type="Proteomes" id="UP001313282"/>
    </source>
</evidence>
<gene>
    <name evidence="2" type="ORF">TWF718_007535</name>
</gene>
<accession>A0AAN8RII0</accession>
<protein>
    <recommendedName>
        <fullName evidence="4">F-box domain-containing protein</fullName>
    </recommendedName>
</protein>
<organism evidence="2 3">
    <name type="scientific">Orbilia javanica</name>
    <dbReference type="NCBI Taxonomy" id="47235"/>
    <lineage>
        <taxon>Eukaryota</taxon>
        <taxon>Fungi</taxon>
        <taxon>Dikarya</taxon>
        <taxon>Ascomycota</taxon>
        <taxon>Pezizomycotina</taxon>
        <taxon>Orbiliomycetes</taxon>
        <taxon>Orbiliales</taxon>
        <taxon>Orbiliaceae</taxon>
        <taxon>Orbilia</taxon>
    </lineage>
</organism>
<proteinExistence type="predicted"/>
<sequence>MKKFLKQLWPSSAPKAEIEPEGDSWPDPDPDVTQNPTSSNTAYQPKEFIHPPPPNGHPLPTLPAEIHFQILECTDWKEHPTLNQVCKLWRHFLKTSPRILESHYENYSPLYEPSWQSEALKNRPRPYLHRVVEHLEIFVRGRSGKFYPGRIQLVTPWPRHRWDGRWEGTKCKFIEPFNYHSFKDDPLIRYSEGEGEKVNITATELSYSSDGKSHPHSHNWRRIEFDLDVTVGDYIKCLSALIDVEESMAENPTSSMMPANNIVWVTIRPTLMLAVRLRFIIKSAHYELAKDSHLY</sequence>
<dbReference type="InterPro" id="IPR036047">
    <property type="entry name" value="F-box-like_dom_sf"/>
</dbReference>
<dbReference type="AlphaFoldDB" id="A0AAN8RII0"/>
<evidence type="ECO:0000313" key="2">
    <source>
        <dbReference type="EMBL" id="KAK6345625.1"/>
    </source>
</evidence>
<keyword evidence="3" id="KW-1185">Reference proteome</keyword>
<comment type="caution">
    <text evidence="2">The sequence shown here is derived from an EMBL/GenBank/DDBJ whole genome shotgun (WGS) entry which is preliminary data.</text>
</comment>
<evidence type="ECO:0000256" key="1">
    <source>
        <dbReference type="SAM" id="MobiDB-lite"/>
    </source>
</evidence>
<dbReference type="EMBL" id="JAVHNR010000004">
    <property type="protein sequence ID" value="KAK6345625.1"/>
    <property type="molecule type" value="Genomic_DNA"/>
</dbReference>
<evidence type="ECO:0008006" key="4">
    <source>
        <dbReference type="Google" id="ProtNLM"/>
    </source>
</evidence>
<feature type="region of interest" description="Disordered" evidence="1">
    <location>
        <begin position="1"/>
        <end position="55"/>
    </location>
</feature>
<name>A0AAN8RII0_9PEZI</name>
<feature type="compositionally biased region" description="Polar residues" evidence="1">
    <location>
        <begin position="32"/>
        <end position="43"/>
    </location>
</feature>
<reference evidence="2 3" key="1">
    <citation type="submission" date="2019-10" db="EMBL/GenBank/DDBJ databases">
        <authorList>
            <person name="Palmer J.M."/>
        </authorList>
    </citation>
    <scope>NUCLEOTIDE SEQUENCE [LARGE SCALE GENOMIC DNA]</scope>
    <source>
        <strain evidence="2 3">TWF718</strain>
    </source>
</reference>
<dbReference type="Proteomes" id="UP001313282">
    <property type="component" value="Unassembled WGS sequence"/>
</dbReference>
<feature type="compositionally biased region" description="Acidic residues" evidence="1">
    <location>
        <begin position="19"/>
        <end position="30"/>
    </location>
</feature>